<evidence type="ECO:0000256" key="3">
    <source>
        <dbReference type="ARBA" id="ARBA00022729"/>
    </source>
</evidence>
<dbReference type="SUPFAM" id="SSF49584">
    <property type="entry name" value="Periplasmic chaperone C-domain"/>
    <property type="match status" value="1"/>
</dbReference>
<dbReference type="InterPro" id="IPR050643">
    <property type="entry name" value="Periplasmic_pilus_chap"/>
</dbReference>
<dbReference type="PANTHER" id="PTHR30251:SF2">
    <property type="entry name" value="FIMBRIAL CHAPERONE YADV-RELATED"/>
    <property type="match status" value="1"/>
</dbReference>
<dbReference type="InterPro" id="IPR001829">
    <property type="entry name" value="Pili_assmbl_chaperone_bac"/>
</dbReference>
<evidence type="ECO:0000259" key="7">
    <source>
        <dbReference type="Pfam" id="PF02753"/>
    </source>
</evidence>
<evidence type="ECO:0000313" key="8">
    <source>
        <dbReference type="EMBL" id="BBU87500.1"/>
    </source>
</evidence>
<comment type="subcellular location">
    <subcellularLocation>
        <location evidence="1">Periplasm</location>
    </subcellularLocation>
</comment>
<evidence type="ECO:0000259" key="6">
    <source>
        <dbReference type="Pfam" id="PF00345"/>
    </source>
</evidence>
<dbReference type="PANTHER" id="PTHR30251">
    <property type="entry name" value="PILUS ASSEMBLY CHAPERONE"/>
    <property type="match status" value="1"/>
</dbReference>
<sequence>MKKYNITILSFIFFSCYHISLAETGGIYLDTTRVIFDSNDLSTKVKFNNNTDKNWLLRAWVSDYNSKNKNDNFIITPPLYKISANESFQFKIDKLKENFPNDRESIFHINVMAIPPITNDEKDSNNAVQFAINTRIKLIYRPHKINNKNQVSDAYKNLKITSSKETLTVSNPSPYYITMNDVIKINGKNITSIKDFMVSPFSTLIIPEKNAKTISYSTINDYGGETPIQNIKL</sequence>
<dbReference type="InterPro" id="IPR016148">
    <property type="entry name" value="Pili_assmbl_chaperone_C"/>
</dbReference>
<keyword evidence="4" id="KW-0574">Periplasm</keyword>
<dbReference type="EMBL" id="AP022360">
    <property type="protein sequence ID" value="BBU87500.1"/>
    <property type="molecule type" value="Genomic_DNA"/>
</dbReference>
<evidence type="ECO:0000256" key="1">
    <source>
        <dbReference type="ARBA" id="ARBA00004418"/>
    </source>
</evidence>
<dbReference type="Gene3D" id="2.60.40.10">
    <property type="entry name" value="Immunoglobulins"/>
    <property type="match status" value="2"/>
</dbReference>
<dbReference type="PROSITE" id="PS51257">
    <property type="entry name" value="PROKAR_LIPOPROTEIN"/>
    <property type="match status" value="1"/>
</dbReference>
<dbReference type="GO" id="GO:0030288">
    <property type="term" value="C:outer membrane-bounded periplasmic space"/>
    <property type="evidence" value="ECO:0007669"/>
    <property type="project" value="InterPro"/>
</dbReference>
<organism evidence="8 9">
    <name type="scientific">Escherichia coli</name>
    <dbReference type="NCBI Taxonomy" id="562"/>
    <lineage>
        <taxon>Bacteria</taxon>
        <taxon>Pseudomonadati</taxon>
        <taxon>Pseudomonadota</taxon>
        <taxon>Gammaproteobacteria</taxon>
        <taxon>Enterobacterales</taxon>
        <taxon>Enterobacteriaceae</taxon>
        <taxon>Escherichia</taxon>
    </lineage>
</organism>
<dbReference type="InterPro" id="IPR036316">
    <property type="entry name" value="Pili_assmbl_chap_C_dom_sf"/>
</dbReference>
<dbReference type="PRINTS" id="PR00969">
    <property type="entry name" value="CHAPERONPILI"/>
</dbReference>
<feature type="domain" description="Pili assembly chaperone C-terminal" evidence="7">
    <location>
        <begin position="169"/>
        <end position="226"/>
    </location>
</feature>
<accession>A0A8S0G6S6</accession>
<evidence type="ECO:0000256" key="5">
    <source>
        <dbReference type="ARBA" id="ARBA00023186"/>
    </source>
</evidence>
<dbReference type="InterPro" id="IPR013783">
    <property type="entry name" value="Ig-like_fold"/>
</dbReference>
<feature type="domain" description="Pili assembly chaperone N-terminal" evidence="6">
    <location>
        <begin position="26"/>
        <end position="145"/>
    </location>
</feature>
<proteinExistence type="inferred from homology"/>
<dbReference type="SUPFAM" id="SSF49354">
    <property type="entry name" value="PapD-like"/>
    <property type="match status" value="1"/>
</dbReference>
<evidence type="ECO:0000256" key="4">
    <source>
        <dbReference type="ARBA" id="ARBA00022764"/>
    </source>
</evidence>
<evidence type="ECO:0000256" key="2">
    <source>
        <dbReference type="ARBA" id="ARBA00007399"/>
    </source>
</evidence>
<dbReference type="Pfam" id="PF02753">
    <property type="entry name" value="PapD_C"/>
    <property type="match status" value="1"/>
</dbReference>
<dbReference type="AlphaFoldDB" id="A0A8S0G6S6"/>
<keyword evidence="5" id="KW-0143">Chaperone</keyword>
<reference evidence="8 9" key="1">
    <citation type="submission" date="2020-01" db="EMBL/GenBank/DDBJ databases">
        <title>Dynamics of blaIMP-6 dissemination in carbapenem resistant Enterobacteriacea isolated from regional surveillance in Osaka, Japan.</title>
        <authorList>
            <person name="Abe R."/>
            <person name="Akeda Y."/>
            <person name="Sugawara Y."/>
            <person name="Yamamoto N."/>
            <person name="Tomono K."/>
            <person name="Takeuchi D."/>
            <person name="Kawahara R."/>
            <person name="Hamada S."/>
        </authorList>
    </citation>
    <scope>NUCLEOTIDE SEQUENCE [LARGE SCALE GENOMIC DNA]</scope>
    <source>
        <strain evidence="8 9">E300</strain>
    </source>
</reference>
<dbReference type="GO" id="GO:0071555">
    <property type="term" value="P:cell wall organization"/>
    <property type="evidence" value="ECO:0007669"/>
    <property type="project" value="InterPro"/>
</dbReference>
<evidence type="ECO:0000313" key="9">
    <source>
        <dbReference type="Proteomes" id="UP000467488"/>
    </source>
</evidence>
<name>A0A8S0G6S6_ECOLX</name>
<gene>
    <name evidence="8" type="ORF">EIMP300_89000</name>
</gene>
<protein>
    <submittedName>
        <fullName evidence="8">Type 1 fimbrial chaperone protein</fullName>
    </submittedName>
</protein>
<dbReference type="InterPro" id="IPR016147">
    <property type="entry name" value="Pili_assmbl_chaperone_N"/>
</dbReference>
<dbReference type="Proteomes" id="UP000467488">
    <property type="component" value="Chromosome"/>
</dbReference>
<dbReference type="Pfam" id="PF00345">
    <property type="entry name" value="PapD_N"/>
    <property type="match status" value="1"/>
</dbReference>
<dbReference type="InterPro" id="IPR008962">
    <property type="entry name" value="PapD-like_sf"/>
</dbReference>
<comment type="similarity">
    <text evidence="2">Belongs to the periplasmic pilus chaperone family.</text>
</comment>
<keyword evidence="3" id="KW-0732">Signal</keyword>